<accession>A0A0P7UWD0</accession>
<dbReference type="AlphaFoldDB" id="A0A0P7UWD0"/>
<feature type="compositionally biased region" description="Basic and acidic residues" evidence="5">
    <location>
        <begin position="641"/>
        <end position="666"/>
    </location>
</feature>
<keyword evidence="3 4" id="KW-0440">LIM domain</keyword>
<dbReference type="EMBL" id="JARO02001818">
    <property type="protein sequence ID" value="KPP74340.1"/>
    <property type="molecule type" value="Genomic_DNA"/>
</dbReference>
<dbReference type="Pfam" id="PF00412">
    <property type="entry name" value="LIM"/>
    <property type="match status" value="1"/>
</dbReference>
<evidence type="ECO:0000256" key="2">
    <source>
        <dbReference type="ARBA" id="ARBA00022833"/>
    </source>
</evidence>
<dbReference type="Proteomes" id="UP000034805">
    <property type="component" value="Unassembled WGS sequence"/>
</dbReference>
<feature type="domain" description="LIM zinc-binding" evidence="6">
    <location>
        <begin position="340"/>
        <end position="400"/>
    </location>
</feature>
<keyword evidence="1 4" id="KW-0479">Metal-binding</keyword>
<dbReference type="PROSITE" id="PS50023">
    <property type="entry name" value="LIM_DOMAIN_2"/>
    <property type="match status" value="1"/>
</dbReference>
<dbReference type="PROSITE" id="PS00478">
    <property type="entry name" value="LIM_DOMAIN_1"/>
    <property type="match status" value="1"/>
</dbReference>
<feature type="region of interest" description="Disordered" evidence="5">
    <location>
        <begin position="288"/>
        <end position="307"/>
    </location>
</feature>
<keyword evidence="2 4" id="KW-0862">Zinc</keyword>
<dbReference type="InterPro" id="IPR001781">
    <property type="entry name" value="Znf_LIM"/>
</dbReference>
<sequence>METNSKQGGDSYLAGKRNYPTLRSPETFTFLPCFQELNVLWETYGMETSSFSRRSWTSSSLRITAKELSLVSSRGQSNAIAERFSKYQKAAEEAQKNTDKKKLGLETLPPTFRSGKLSVLKKRWEQPAIKEKPTAVPRVPSRARHTPPPSATMSPTPVLSSKEEHPSTSKPSTPQGSYSHFQYPTPSEKVPEGSSLDQKPQSKTEHIEGECKKAAMPAALTEKSTVPLTNPKMKFAEGEKAQDKVTMDSIKLERGSTSEDMDLQQGNHDRLVETSLIRDKMAKYQAAVSKQEPLASHTSSPLEPSLRVDTTADSNKLETATQNDSIQPKVLKTFRVAAWETCVSCQKTVYPLERLVANQQVFHKTCFCCSHCNTKLSLANYASLHGFIYCKPHFNQLFKSKGNYDDGFGHRPHKELWEGQAENGHEGGVELMKEQSTARPRTPSADHLQNPLVEDAPLAKVNILAATLETKANAIVTGEKPVPEKPTETRRLKVAWPPPSERGQPAESSSPTLEGGAVRYFHAKWPPEGDAPASHQNPERNEIKVLRRSASLKERSRPFTLAATPAPPVDPPSREPRRLSRGLLERSASLRKQYNPTFSVLAKEPEQKEERDKAKASLRHGVVNSRSCSQEGARSQQGEDLLSKSEGEPQKGQPEKVEVEKKHQDEEQVSTLHFQNDFPVHQSSPEPQLESDQKHTSQHVDFLDRQENTEMSAEELIKRNRYYDDDDDQEQED</sequence>
<dbReference type="SMART" id="SM00132">
    <property type="entry name" value="LIM"/>
    <property type="match status" value="1"/>
</dbReference>
<feature type="region of interest" description="Disordered" evidence="5">
    <location>
        <begin position="547"/>
        <end position="733"/>
    </location>
</feature>
<evidence type="ECO:0000259" key="6">
    <source>
        <dbReference type="PROSITE" id="PS50023"/>
    </source>
</evidence>
<evidence type="ECO:0000313" key="7">
    <source>
        <dbReference type="EMBL" id="KPP74340.1"/>
    </source>
</evidence>
<feature type="region of interest" description="Disordered" evidence="5">
    <location>
        <begin position="123"/>
        <end position="208"/>
    </location>
</feature>
<evidence type="ECO:0000256" key="5">
    <source>
        <dbReference type="SAM" id="MobiDB-lite"/>
    </source>
</evidence>
<reference evidence="7 8" key="1">
    <citation type="submission" date="2015-08" db="EMBL/GenBank/DDBJ databases">
        <title>The genome of the Asian arowana (Scleropages formosus).</title>
        <authorList>
            <person name="Tan M.H."/>
            <person name="Gan H.M."/>
            <person name="Croft L.J."/>
            <person name="Austin C.M."/>
        </authorList>
    </citation>
    <scope>NUCLEOTIDE SEQUENCE [LARGE SCALE GENOMIC DNA]</scope>
    <source>
        <strain evidence="7">Aro1</strain>
    </source>
</reference>
<feature type="region of interest" description="Disordered" evidence="5">
    <location>
        <begin position="477"/>
        <end position="513"/>
    </location>
</feature>
<evidence type="ECO:0000313" key="8">
    <source>
        <dbReference type="Proteomes" id="UP000034805"/>
    </source>
</evidence>
<dbReference type="GO" id="GO:0046872">
    <property type="term" value="F:metal ion binding"/>
    <property type="evidence" value="ECO:0007669"/>
    <property type="project" value="UniProtKB-KW"/>
</dbReference>
<proteinExistence type="predicted"/>
<dbReference type="CDD" id="cd09485">
    <property type="entry name" value="LIM_Eplin_alpha_beta"/>
    <property type="match status" value="1"/>
</dbReference>
<dbReference type="SUPFAM" id="SSF57716">
    <property type="entry name" value="Glucocorticoid receptor-like (DNA-binding domain)"/>
    <property type="match status" value="2"/>
</dbReference>
<feature type="region of interest" description="Disordered" evidence="5">
    <location>
        <begin position="523"/>
        <end position="542"/>
    </location>
</feature>
<feature type="compositionally biased region" description="Acidic residues" evidence="5">
    <location>
        <begin position="724"/>
        <end position="733"/>
    </location>
</feature>
<gene>
    <name evidence="7" type="ORF">Z043_106507</name>
</gene>
<dbReference type="Gene3D" id="2.10.110.10">
    <property type="entry name" value="Cysteine Rich Protein"/>
    <property type="match status" value="1"/>
</dbReference>
<dbReference type="InterPro" id="IPR028740">
    <property type="entry name" value="EPLIN_Lim_dom"/>
</dbReference>
<feature type="compositionally biased region" description="Basic and acidic residues" evidence="5">
    <location>
        <begin position="481"/>
        <end position="491"/>
    </location>
</feature>
<comment type="caution">
    <text evidence="7">The sequence shown here is derived from an EMBL/GenBank/DDBJ whole genome shotgun (WGS) entry which is preliminary data.</text>
</comment>
<organism evidence="7 8">
    <name type="scientific">Scleropages formosus</name>
    <name type="common">Asian bonytongue</name>
    <name type="synonym">Osteoglossum formosum</name>
    <dbReference type="NCBI Taxonomy" id="113540"/>
    <lineage>
        <taxon>Eukaryota</taxon>
        <taxon>Metazoa</taxon>
        <taxon>Chordata</taxon>
        <taxon>Craniata</taxon>
        <taxon>Vertebrata</taxon>
        <taxon>Euteleostomi</taxon>
        <taxon>Actinopterygii</taxon>
        <taxon>Neopterygii</taxon>
        <taxon>Teleostei</taxon>
        <taxon>Osteoglossocephala</taxon>
        <taxon>Osteoglossomorpha</taxon>
        <taxon>Osteoglossiformes</taxon>
        <taxon>Osteoglossidae</taxon>
        <taxon>Scleropages</taxon>
    </lineage>
</organism>
<dbReference type="PANTHER" id="PTHR24206">
    <property type="entry name" value="OS06G0237300 PROTEIN"/>
    <property type="match status" value="1"/>
</dbReference>
<feature type="compositionally biased region" description="Basic and acidic residues" evidence="5">
    <location>
        <begin position="547"/>
        <end position="557"/>
    </location>
</feature>
<feature type="compositionally biased region" description="Basic and acidic residues" evidence="5">
    <location>
        <begin position="603"/>
        <end position="615"/>
    </location>
</feature>
<evidence type="ECO:0000256" key="3">
    <source>
        <dbReference type="ARBA" id="ARBA00023038"/>
    </source>
</evidence>
<protein>
    <submittedName>
        <fullName evidence="7">LIM domain and actin-binding protein 1-like</fullName>
    </submittedName>
</protein>
<dbReference type="FunFam" id="2.10.110.10:FF:000002">
    <property type="entry name" value="LIM domain and actin-binding 1"/>
    <property type="match status" value="1"/>
</dbReference>
<evidence type="ECO:0000256" key="1">
    <source>
        <dbReference type="ARBA" id="ARBA00022723"/>
    </source>
</evidence>
<name>A0A0P7UWD0_SCLFO</name>
<feature type="compositionally biased region" description="Polar residues" evidence="5">
    <location>
        <begin position="624"/>
        <end position="638"/>
    </location>
</feature>
<feature type="compositionally biased region" description="Polar residues" evidence="5">
    <location>
        <begin position="168"/>
        <end position="185"/>
    </location>
</feature>
<feature type="compositionally biased region" description="Basic and acidic residues" evidence="5">
    <location>
        <begin position="123"/>
        <end position="133"/>
    </location>
</feature>
<evidence type="ECO:0000256" key="4">
    <source>
        <dbReference type="PROSITE-ProRule" id="PRU00125"/>
    </source>
</evidence>